<accession>A0A9N8HPH2</accession>
<feature type="compositionally biased region" description="Polar residues" evidence="1">
    <location>
        <begin position="131"/>
        <end position="140"/>
    </location>
</feature>
<feature type="region of interest" description="Disordered" evidence="1">
    <location>
        <begin position="219"/>
        <end position="415"/>
    </location>
</feature>
<comment type="caution">
    <text evidence="2">The sequence shown here is derived from an EMBL/GenBank/DDBJ whole genome shotgun (WGS) entry which is preliminary data.</text>
</comment>
<evidence type="ECO:0000256" key="1">
    <source>
        <dbReference type="SAM" id="MobiDB-lite"/>
    </source>
</evidence>
<feature type="compositionally biased region" description="Acidic residues" evidence="1">
    <location>
        <begin position="248"/>
        <end position="258"/>
    </location>
</feature>
<keyword evidence="3" id="KW-1185">Reference proteome</keyword>
<evidence type="ECO:0000313" key="2">
    <source>
        <dbReference type="EMBL" id="CAB9522668.1"/>
    </source>
</evidence>
<organism evidence="2 3">
    <name type="scientific">Seminavis robusta</name>
    <dbReference type="NCBI Taxonomy" id="568900"/>
    <lineage>
        <taxon>Eukaryota</taxon>
        <taxon>Sar</taxon>
        <taxon>Stramenopiles</taxon>
        <taxon>Ochrophyta</taxon>
        <taxon>Bacillariophyta</taxon>
        <taxon>Bacillariophyceae</taxon>
        <taxon>Bacillariophycidae</taxon>
        <taxon>Naviculales</taxon>
        <taxon>Naviculaceae</taxon>
        <taxon>Seminavis</taxon>
    </lineage>
</organism>
<feature type="region of interest" description="Disordered" evidence="1">
    <location>
        <begin position="463"/>
        <end position="488"/>
    </location>
</feature>
<evidence type="ECO:0000313" key="3">
    <source>
        <dbReference type="Proteomes" id="UP001153069"/>
    </source>
</evidence>
<dbReference type="EMBL" id="CAICTM010001326">
    <property type="protein sequence ID" value="CAB9522668.1"/>
    <property type="molecule type" value="Genomic_DNA"/>
</dbReference>
<dbReference type="Proteomes" id="UP001153069">
    <property type="component" value="Unassembled WGS sequence"/>
</dbReference>
<gene>
    <name evidence="2" type="ORF">SEMRO_1328_G263230.1</name>
</gene>
<name>A0A9N8HPH2_9STRA</name>
<feature type="compositionally biased region" description="Basic and acidic residues" evidence="1">
    <location>
        <begin position="352"/>
        <end position="374"/>
    </location>
</feature>
<feature type="compositionally biased region" description="Low complexity" evidence="1">
    <location>
        <begin position="219"/>
        <end position="233"/>
    </location>
</feature>
<sequence length="510" mass="56853">MGRRLLIDYSKNTAPLKSASANGDKVVGMSLRYHEPEILSWLGRHEREPSTLKRPKTRTFPSAVFPVQQSSLLDLSATSSLQGSSPTNDDSHGSGSIRRKQDSSPPRSPPRLLHQRSTRSLSPKAPRRDNIFNNQVTFQMPKTLRGGGGGGGSRYNDRLHYSDSDLMLDTRSVHTTNTAAINHKGRSVFDDASINSAPAKPTDPQKSYRALMMLDNSNSASTIRSSVRSSIRGSIREEPELEHVPEFGGEDEEEEEEEGRSFLPTALSASPRGGGRSPTRSSKKKKGKKKKQQISLDDWFGKSKSPKRKSDSKSTRSKKKQPQQHEDDELSQMSQSYPMGPRARRMLPKRTMSFDDSTRKFERRGKRDSEDDARSMVSAATGNTRRGGRRPNRTKTDADNRKSPRRGTLTRTRSCDGSTTSFISMKGDCSFSFLSGSRIRVRQTGARASSDRDLLSEKRVQKARDDASGCSSQFSRSNTTPVQNNNHRRRALKRANSCDSITKRLTKAIE</sequence>
<proteinExistence type="predicted"/>
<feature type="compositionally biased region" description="Basic and acidic residues" evidence="1">
    <location>
        <begin position="234"/>
        <end position="245"/>
    </location>
</feature>
<reference evidence="2" key="1">
    <citation type="submission" date="2020-06" db="EMBL/GenBank/DDBJ databases">
        <authorList>
            <consortium name="Plant Systems Biology data submission"/>
        </authorList>
    </citation>
    <scope>NUCLEOTIDE SEQUENCE</scope>
    <source>
        <strain evidence="2">D6</strain>
    </source>
</reference>
<feature type="compositionally biased region" description="Basic residues" evidence="1">
    <location>
        <begin position="281"/>
        <end position="292"/>
    </location>
</feature>
<feature type="region of interest" description="Disordered" evidence="1">
    <location>
        <begin position="77"/>
        <end position="157"/>
    </location>
</feature>
<dbReference type="AlphaFoldDB" id="A0A9N8HPH2"/>
<protein>
    <submittedName>
        <fullName evidence="2">Uncharacterized protein</fullName>
    </submittedName>
</protein>
<feature type="compositionally biased region" description="Polar residues" evidence="1">
    <location>
        <begin position="469"/>
        <end position="485"/>
    </location>
</feature>